<keyword evidence="7" id="KW-0520">NAD</keyword>
<keyword evidence="5" id="KW-1278">Translocase</keyword>
<evidence type="ECO:0000256" key="8">
    <source>
        <dbReference type="ARBA" id="ARBA00023136"/>
    </source>
</evidence>
<keyword evidence="6 11" id="KW-1133">Transmembrane helix</keyword>
<gene>
    <name evidence="12" type="primary">ND4L</name>
</gene>
<dbReference type="InterPro" id="IPR039428">
    <property type="entry name" value="NUOK/Mnh_C1-like"/>
</dbReference>
<proteinExistence type="inferred from homology"/>
<dbReference type="EMBL" id="KY123686">
    <property type="protein sequence ID" value="ARX63975.1"/>
    <property type="molecule type" value="Genomic_DNA"/>
</dbReference>
<comment type="similarity">
    <text evidence="2">Belongs to the complex I subunit 4L family.</text>
</comment>
<dbReference type="RefSeq" id="YP_009417625.1">
    <property type="nucleotide sequence ID" value="NC_035684.1"/>
</dbReference>
<sequence>MSLILIYLFNMGLFCFIFIRKHILLCLMSLEFIVLYLLFMIFIYCLMFDYSFYLYILFMTFFVCEGALGLSVLVLMIRSHGNDYLNSLMLW</sequence>
<evidence type="ECO:0000256" key="2">
    <source>
        <dbReference type="ARBA" id="ARBA00010519"/>
    </source>
</evidence>
<feature type="transmembrane region" description="Helical" evidence="11">
    <location>
        <begin position="53"/>
        <end position="77"/>
    </location>
</feature>
<keyword evidence="8 11" id="KW-0472">Membrane</keyword>
<evidence type="ECO:0000256" key="11">
    <source>
        <dbReference type="SAM" id="Phobius"/>
    </source>
</evidence>
<evidence type="ECO:0000256" key="6">
    <source>
        <dbReference type="ARBA" id="ARBA00022989"/>
    </source>
</evidence>
<feature type="transmembrane region" description="Helical" evidence="11">
    <location>
        <begin position="30"/>
        <end position="47"/>
    </location>
</feature>
<comment type="catalytic activity">
    <reaction evidence="10">
        <text>a ubiquinone + NADH + 5 H(+)(in) = a ubiquinol + NAD(+) + 4 H(+)(out)</text>
        <dbReference type="Rhea" id="RHEA:29091"/>
        <dbReference type="Rhea" id="RHEA-COMP:9565"/>
        <dbReference type="Rhea" id="RHEA-COMP:9566"/>
        <dbReference type="ChEBI" id="CHEBI:15378"/>
        <dbReference type="ChEBI" id="CHEBI:16389"/>
        <dbReference type="ChEBI" id="CHEBI:17976"/>
        <dbReference type="ChEBI" id="CHEBI:57540"/>
        <dbReference type="ChEBI" id="CHEBI:57945"/>
        <dbReference type="EC" id="7.1.1.2"/>
    </reaction>
</comment>
<name>A0A343DQW7_9HEMI</name>
<dbReference type="GO" id="GO:0016020">
    <property type="term" value="C:membrane"/>
    <property type="evidence" value="ECO:0007669"/>
    <property type="project" value="UniProtKB-SubCell"/>
</dbReference>
<keyword evidence="12" id="KW-0496">Mitochondrion</keyword>
<feature type="transmembrane region" description="Helical" evidence="11">
    <location>
        <begin position="6"/>
        <end position="23"/>
    </location>
</feature>
<evidence type="ECO:0000256" key="9">
    <source>
        <dbReference type="ARBA" id="ARBA00031586"/>
    </source>
</evidence>
<evidence type="ECO:0000256" key="1">
    <source>
        <dbReference type="ARBA" id="ARBA00004141"/>
    </source>
</evidence>
<evidence type="ECO:0000256" key="5">
    <source>
        <dbReference type="ARBA" id="ARBA00022967"/>
    </source>
</evidence>
<dbReference type="Pfam" id="PF00420">
    <property type="entry name" value="Oxidored_q2"/>
    <property type="match status" value="1"/>
</dbReference>
<dbReference type="GO" id="GO:0008137">
    <property type="term" value="F:NADH dehydrogenase (ubiquinone) activity"/>
    <property type="evidence" value="ECO:0007669"/>
    <property type="project" value="UniProtKB-EC"/>
</dbReference>
<accession>A0A343DQW7</accession>
<evidence type="ECO:0000256" key="4">
    <source>
        <dbReference type="ARBA" id="ARBA00022692"/>
    </source>
</evidence>
<organism evidence="12">
    <name type="scientific">Durgades nigropicta</name>
    <dbReference type="NCBI Taxonomy" id="1792630"/>
    <lineage>
        <taxon>Eukaryota</taxon>
        <taxon>Metazoa</taxon>
        <taxon>Ecdysozoa</taxon>
        <taxon>Arthropoda</taxon>
        <taxon>Hexapoda</taxon>
        <taxon>Insecta</taxon>
        <taxon>Pterygota</taxon>
        <taxon>Neoptera</taxon>
        <taxon>Paraneoptera</taxon>
        <taxon>Hemiptera</taxon>
        <taxon>Auchenorrhyncha</taxon>
        <taxon>Membracoidea</taxon>
        <taxon>Cicadellidae</taxon>
        <taxon>Megophthalminae</taxon>
        <taxon>Durgades</taxon>
    </lineage>
</organism>
<evidence type="ECO:0000256" key="7">
    <source>
        <dbReference type="ARBA" id="ARBA00023027"/>
    </source>
</evidence>
<geneLocation type="mitochondrion" evidence="12"/>
<dbReference type="AlphaFoldDB" id="A0A343DQW7"/>
<dbReference type="GeneID" id="33906421"/>
<evidence type="ECO:0000256" key="10">
    <source>
        <dbReference type="ARBA" id="ARBA00049551"/>
    </source>
</evidence>
<dbReference type="Gene3D" id="1.10.287.3510">
    <property type="match status" value="1"/>
</dbReference>
<evidence type="ECO:0000313" key="12">
    <source>
        <dbReference type="EMBL" id="ARX63975.1"/>
    </source>
</evidence>
<dbReference type="CTD" id="4539"/>
<comment type="subcellular location">
    <subcellularLocation>
        <location evidence="1">Membrane</location>
        <topology evidence="1">Multi-pass membrane protein</topology>
    </subcellularLocation>
</comment>
<reference evidence="12" key="1">
    <citation type="submission" date="2016-11" db="EMBL/GenBank/DDBJ databases">
        <title>The complete mitochondrial genome of Durgadts higropicta (Hemiptera:Cicadellidae).</title>
        <authorList>
            <person name="Wang J.J."/>
            <person name="Dai R.H."/>
        </authorList>
    </citation>
    <scope>NUCLEOTIDE SEQUENCE</scope>
</reference>
<keyword evidence="4 11" id="KW-0812">Transmembrane</keyword>
<evidence type="ECO:0000256" key="3">
    <source>
        <dbReference type="ARBA" id="ARBA00016612"/>
    </source>
</evidence>
<protein>
    <recommendedName>
        <fullName evidence="3">NADH-ubiquinone oxidoreductase chain 4L</fullName>
    </recommendedName>
    <alternativeName>
        <fullName evidence="9">NADH dehydrogenase subunit 4L</fullName>
    </alternativeName>
</protein>